<sequence length="521" mass="56115">MSVQTADIIVAGAGHNSLITASYLARAGYSVIALDARAIPGGGAATEELLGPGYLVDSCSTGHTLIQSNPLMADDELGLMRDYGLEYAWPDPVAHVQFPDGRHLTHYLDLDRTLEEFARFSRRDADAYARMLNEWAEVAPLFNQATNTPLGLGPSLDALLDAHPRANTWRRRRAMSAWEIIRYEFEDRHVQSYMLWQAYQTMVHSDAAGSGPLAYSIIAGRQKQSWSIPVGGSGKLTDALVGVFEAHGGRIVVDTKVSRIILEGGRAVGVETTDGREYRANKAVLSTIHVKPLLDMAPREAWGEDWVYGVETYDNGAPGFAVYAGADRPPVFDDGEDGVSAVSAGYAGWPEDILAHTRAAYDGVWRDEIGFLLVATPTLVDQSRVPVPGHHTVKMLNTVGATDLRGRSYEESVARRTADIKALTARIAPNFTEDAILAQLVKGPREYEAANPAMVGGGWHGGDRGITFAGPNRPVPGWAQYRTPIPGLYQTGATTYPGGSVTGAPGRNAATVMLGDLADAD</sequence>
<accession>A0ABT7MWG6</accession>
<dbReference type="Gene3D" id="3.50.50.60">
    <property type="entry name" value="FAD/NAD(P)-binding domain"/>
    <property type="match status" value="2"/>
</dbReference>
<dbReference type="SUPFAM" id="SSF51905">
    <property type="entry name" value="FAD/NAD(P)-binding domain"/>
    <property type="match status" value="1"/>
</dbReference>
<dbReference type="InterPro" id="IPR036188">
    <property type="entry name" value="FAD/NAD-bd_sf"/>
</dbReference>
<dbReference type="RefSeq" id="WP_286287492.1">
    <property type="nucleotide sequence ID" value="NZ_JASXSZ010000001.1"/>
</dbReference>
<evidence type="ECO:0000313" key="6">
    <source>
        <dbReference type="Proteomes" id="UP001235064"/>
    </source>
</evidence>
<dbReference type="PANTHER" id="PTHR10668:SF103">
    <property type="entry name" value="PYRIDINE NUCLEOTIDE-DISULFIDE OXIDOREDUCTASE DOMAIN-CONTAINING PROTEIN 2"/>
    <property type="match status" value="1"/>
</dbReference>
<protein>
    <recommendedName>
        <fullName evidence="3">Pyridine nucleotide-disulfide oxidoreductase domain-containing protein 2</fullName>
    </recommendedName>
</protein>
<reference evidence="5 6" key="1">
    <citation type="submission" date="2023-06" db="EMBL/GenBank/DDBJ databases">
        <title>Microbacterium sp. nov., isolated from a waste landfill.</title>
        <authorList>
            <person name="Wen W."/>
        </authorList>
    </citation>
    <scope>NUCLEOTIDE SEQUENCE [LARGE SCALE GENOMIC DNA]</scope>
    <source>
        <strain evidence="5 6">ASV49</strain>
    </source>
</reference>
<comment type="caution">
    <text evidence="5">The sequence shown here is derived from an EMBL/GenBank/DDBJ whole genome shotgun (WGS) entry which is preliminary data.</text>
</comment>
<keyword evidence="6" id="KW-1185">Reference proteome</keyword>
<dbReference type="Proteomes" id="UP001235064">
    <property type="component" value="Unassembled WGS sequence"/>
</dbReference>
<feature type="domain" description="Amine oxidase" evidence="4">
    <location>
        <begin position="18"/>
        <end position="299"/>
    </location>
</feature>
<organism evidence="5 6">
    <name type="scientific">Microbacterium candidum</name>
    <dbReference type="NCBI Taxonomy" id="3041922"/>
    <lineage>
        <taxon>Bacteria</taxon>
        <taxon>Bacillati</taxon>
        <taxon>Actinomycetota</taxon>
        <taxon>Actinomycetes</taxon>
        <taxon>Micrococcales</taxon>
        <taxon>Microbacteriaceae</taxon>
        <taxon>Microbacterium</taxon>
    </lineage>
</organism>
<dbReference type="PANTHER" id="PTHR10668">
    <property type="entry name" value="PHYTOENE DEHYDROGENASE"/>
    <property type="match status" value="1"/>
</dbReference>
<evidence type="ECO:0000259" key="4">
    <source>
        <dbReference type="Pfam" id="PF01593"/>
    </source>
</evidence>
<proteinExistence type="predicted"/>
<evidence type="ECO:0000256" key="1">
    <source>
        <dbReference type="ARBA" id="ARBA00037217"/>
    </source>
</evidence>
<evidence type="ECO:0000256" key="2">
    <source>
        <dbReference type="ARBA" id="ARBA00038825"/>
    </source>
</evidence>
<dbReference type="Pfam" id="PF01593">
    <property type="entry name" value="Amino_oxidase"/>
    <property type="match status" value="1"/>
</dbReference>
<dbReference type="EMBL" id="JASXSZ010000001">
    <property type="protein sequence ID" value="MDL9978779.1"/>
    <property type="molecule type" value="Genomic_DNA"/>
</dbReference>
<dbReference type="InterPro" id="IPR002937">
    <property type="entry name" value="Amino_oxidase"/>
</dbReference>
<comment type="subunit">
    <text evidence="2">Interacts with COX5B; this interaction may contribute to localize PYROXD2 to the inner face of the inner mitochondrial membrane.</text>
</comment>
<evidence type="ECO:0000256" key="3">
    <source>
        <dbReference type="ARBA" id="ARBA00040298"/>
    </source>
</evidence>
<comment type="function">
    <text evidence="1">Probable oxidoreductase that may play a role as regulator of mitochondrial function.</text>
</comment>
<evidence type="ECO:0000313" key="5">
    <source>
        <dbReference type="EMBL" id="MDL9978779.1"/>
    </source>
</evidence>
<gene>
    <name evidence="5" type="ORF">QSV35_05515</name>
</gene>
<name>A0ABT7MWG6_9MICO</name>